<protein>
    <submittedName>
        <fullName evidence="1">Uncharacterized protein</fullName>
    </submittedName>
</protein>
<dbReference type="RefSeq" id="WP_262874868.1">
    <property type="nucleotide sequence ID" value="NZ_BAABKW010000013.1"/>
</dbReference>
<proteinExistence type="predicted"/>
<accession>A0ABW2HJ11</accession>
<organism evidence="1 2">
    <name type="scientific">Microbacterium fluvii</name>
    <dbReference type="NCBI Taxonomy" id="415215"/>
    <lineage>
        <taxon>Bacteria</taxon>
        <taxon>Bacillati</taxon>
        <taxon>Actinomycetota</taxon>
        <taxon>Actinomycetes</taxon>
        <taxon>Micrococcales</taxon>
        <taxon>Microbacteriaceae</taxon>
        <taxon>Microbacterium</taxon>
    </lineage>
</organism>
<comment type="caution">
    <text evidence="1">The sequence shown here is derived from an EMBL/GenBank/DDBJ whole genome shotgun (WGS) entry which is preliminary data.</text>
</comment>
<reference evidence="2" key="1">
    <citation type="journal article" date="2019" name="Int. J. Syst. Evol. Microbiol.">
        <title>The Global Catalogue of Microorganisms (GCM) 10K type strain sequencing project: providing services to taxonomists for standard genome sequencing and annotation.</title>
        <authorList>
            <consortium name="The Broad Institute Genomics Platform"/>
            <consortium name="The Broad Institute Genome Sequencing Center for Infectious Disease"/>
            <person name="Wu L."/>
            <person name="Ma J."/>
        </authorList>
    </citation>
    <scope>NUCLEOTIDE SEQUENCE [LARGE SCALE GENOMIC DNA]</scope>
    <source>
        <strain evidence="2">CGMCC 1.15772</strain>
    </source>
</reference>
<keyword evidence="2" id="KW-1185">Reference proteome</keyword>
<dbReference type="EMBL" id="JBHTBE010000003">
    <property type="protein sequence ID" value="MFC7269958.1"/>
    <property type="molecule type" value="Genomic_DNA"/>
</dbReference>
<sequence length="101" mass="11154">MEEWVDKAAADLERLLRDPLADAVRGCVRVLSVSEPSGRGRYQEARVELAPEAPGVAPDPVTVTVVLPVKLWPHEGMLLPAQIPPAQPEALEVDWEALRRR</sequence>
<gene>
    <name evidence="1" type="ORF">ACFQRL_13420</name>
</gene>
<dbReference type="Proteomes" id="UP001596507">
    <property type="component" value="Unassembled WGS sequence"/>
</dbReference>
<evidence type="ECO:0000313" key="1">
    <source>
        <dbReference type="EMBL" id="MFC7269958.1"/>
    </source>
</evidence>
<name>A0ABW2HJ11_9MICO</name>
<evidence type="ECO:0000313" key="2">
    <source>
        <dbReference type="Proteomes" id="UP001596507"/>
    </source>
</evidence>